<gene>
    <name evidence="5" type="primary">coaE</name>
    <name evidence="7" type="ORF">AVDCRST_MAG96-2061</name>
</gene>
<feature type="binding site" evidence="5">
    <location>
        <begin position="11"/>
        <end position="16"/>
    </location>
    <ligand>
        <name>ATP</name>
        <dbReference type="ChEBI" id="CHEBI:30616"/>
    </ligand>
</feature>
<proteinExistence type="inferred from homology"/>
<keyword evidence="4 5" id="KW-0173">Coenzyme A biosynthesis</keyword>
<sequence length="193" mass="21797">MLKIGLTGGIGSGKSVVAGIFEVLGIPVFDADSEAKLVMEKDEELVLSIQKRFGKESYTNKKLNRKYIANIVFNDPAKLEQLNALVHPAAIEAANKWMDTQTTPYVVKEAALLFESGSARHLDFIIGVYAPQQLRLKRVMERDNASNEQVLARMSRQMNEEEKMKLCDFVVVNDEQKLLIRQVVNLHEKFLSM</sequence>
<dbReference type="EMBL" id="CADCVN010000795">
    <property type="protein sequence ID" value="CAA9502725.1"/>
    <property type="molecule type" value="Genomic_DNA"/>
</dbReference>
<evidence type="ECO:0000256" key="4">
    <source>
        <dbReference type="ARBA" id="ARBA00022993"/>
    </source>
</evidence>
<keyword evidence="2 5" id="KW-0547">Nucleotide-binding</keyword>
<dbReference type="CDD" id="cd02022">
    <property type="entry name" value="DPCK"/>
    <property type="match status" value="1"/>
</dbReference>
<dbReference type="NCBIfam" id="TIGR00152">
    <property type="entry name" value="dephospho-CoA kinase"/>
    <property type="match status" value="1"/>
</dbReference>
<dbReference type="InterPro" id="IPR027417">
    <property type="entry name" value="P-loop_NTPase"/>
</dbReference>
<keyword evidence="5 7" id="KW-0808">Transferase</keyword>
<accession>A0A6J4SQN0</accession>
<dbReference type="GO" id="GO:0004140">
    <property type="term" value="F:dephospho-CoA kinase activity"/>
    <property type="evidence" value="ECO:0007669"/>
    <property type="project" value="UniProtKB-UniRule"/>
</dbReference>
<comment type="function">
    <text evidence="5">Catalyzes the phosphorylation of the 3'-hydroxyl group of dephosphocoenzyme A to form coenzyme A.</text>
</comment>
<evidence type="ECO:0000256" key="3">
    <source>
        <dbReference type="ARBA" id="ARBA00022840"/>
    </source>
</evidence>
<keyword evidence="5 7" id="KW-0418">Kinase</keyword>
<keyword evidence="3 5" id="KW-0067">ATP-binding</keyword>
<dbReference type="GO" id="GO:0005737">
    <property type="term" value="C:cytoplasm"/>
    <property type="evidence" value="ECO:0007669"/>
    <property type="project" value="UniProtKB-SubCell"/>
</dbReference>
<dbReference type="InterPro" id="IPR001977">
    <property type="entry name" value="Depp_CoAkinase"/>
</dbReference>
<comment type="pathway">
    <text evidence="5">Cofactor biosynthesis; coenzyme A biosynthesis; CoA from (R)-pantothenate: step 5/5.</text>
</comment>
<evidence type="ECO:0000256" key="6">
    <source>
        <dbReference type="NCBIfam" id="TIGR00152"/>
    </source>
</evidence>
<evidence type="ECO:0000256" key="5">
    <source>
        <dbReference type="HAMAP-Rule" id="MF_00376"/>
    </source>
</evidence>
<reference evidence="7" key="1">
    <citation type="submission" date="2020-02" db="EMBL/GenBank/DDBJ databases">
        <authorList>
            <person name="Meier V. D."/>
        </authorList>
    </citation>
    <scope>NUCLEOTIDE SEQUENCE</scope>
    <source>
        <strain evidence="7">AVDCRST_MAG96</strain>
    </source>
</reference>
<dbReference type="AlphaFoldDB" id="A0A6J4SQN0"/>
<protein>
    <recommendedName>
        <fullName evidence="5 6">Dephospho-CoA kinase</fullName>
        <ecNumber evidence="5 6">2.7.1.24</ecNumber>
    </recommendedName>
    <alternativeName>
        <fullName evidence="5">Dephosphocoenzyme A kinase</fullName>
    </alternativeName>
</protein>
<dbReference type="PANTHER" id="PTHR10695">
    <property type="entry name" value="DEPHOSPHO-COA KINASE-RELATED"/>
    <property type="match status" value="1"/>
</dbReference>
<comment type="catalytic activity">
    <reaction evidence="5">
        <text>3'-dephospho-CoA + ATP = ADP + CoA + H(+)</text>
        <dbReference type="Rhea" id="RHEA:18245"/>
        <dbReference type="ChEBI" id="CHEBI:15378"/>
        <dbReference type="ChEBI" id="CHEBI:30616"/>
        <dbReference type="ChEBI" id="CHEBI:57287"/>
        <dbReference type="ChEBI" id="CHEBI:57328"/>
        <dbReference type="ChEBI" id="CHEBI:456216"/>
        <dbReference type="EC" id="2.7.1.24"/>
    </reaction>
</comment>
<keyword evidence="5" id="KW-0963">Cytoplasm</keyword>
<dbReference type="PROSITE" id="PS51219">
    <property type="entry name" value="DPCK"/>
    <property type="match status" value="1"/>
</dbReference>
<comment type="similarity">
    <text evidence="1 5">Belongs to the CoaE family.</text>
</comment>
<dbReference type="PANTHER" id="PTHR10695:SF46">
    <property type="entry name" value="BIFUNCTIONAL COENZYME A SYNTHASE-RELATED"/>
    <property type="match status" value="1"/>
</dbReference>
<dbReference type="EC" id="2.7.1.24" evidence="5 6"/>
<dbReference type="GO" id="GO:0005524">
    <property type="term" value="F:ATP binding"/>
    <property type="evidence" value="ECO:0007669"/>
    <property type="project" value="UniProtKB-UniRule"/>
</dbReference>
<evidence type="ECO:0000256" key="2">
    <source>
        <dbReference type="ARBA" id="ARBA00022741"/>
    </source>
</evidence>
<comment type="subcellular location">
    <subcellularLocation>
        <location evidence="5">Cytoplasm</location>
    </subcellularLocation>
</comment>
<dbReference type="Pfam" id="PF01121">
    <property type="entry name" value="CoaE"/>
    <property type="match status" value="1"/>
</dbReference>
<evidence type="ECO:0000313" key="7">
    <source>
        <dbReference type="EMBL" id="CAA9502725.1"/>
    </source>
</evidence>
<organism evidence="7">
    <name type="scientific">uncultured Segetibacter sp</name>
    <dbReference type="NCBI Taxonomy" id="481133"/>
    <lineage>
        <taxon>Bacteria</taxon>
        <taxon>Pseudomonadati</taxon>
        <taxon>Bacteroidota</taxon>
        <taxon>Chitinophagia</taxon>
        <taxon>Chitinophagales</taxon>
        <taxon>Chitinophagaceae</taxon>
        <taxon>Segetibacter</taxon>
        <taxon>environmental samples</taxon>
    </lineage>
</organism>
<dbReference type="GO" id="GO:0015937">
    <property type="term" value="P:coenzyme A biosynthetic process"/>
    <property type="evidence" value="ECO:0007669"/>
    <property type="project" value="UniProtKB-UniRule"/>
</dbReference>
<evidence type="ECO:0000256" key="1">
    <source>
        <dbReference type="ARBA" id="ARBA00009018"/>
    </source>
</evidence>
<name>A0A6J4SQN0_9BACT</name>
<dbReference type="HAMAP" id="MF_00376">
    <property type="entry name" value="Dephospho_CoA_kinase"/>
    <property type="match status" value="1"/>
</dbReference>
<dbReference type="SUPFAM" id="SSF52540">
    <property type="entry name" value="P-loop containing nucleoside triphosphate hydrolases"/>
    <property type="match status" value="1"/>
</dbReference>
<dbReference type="UniPathway" id="UPA00241">
    <property type="reaction ID" value="UER00356"/>
</dbReference>
<dbReference type="Gene3D" id="3.40.50.300">
    <property type="entry name" value="P-loop containing nucleotide triphosphate hydrolases"/>
    <property type="match status" value="1"/>
</dbReference>